<gene>
    <name evidence="1" type="ORF">HNAJ_LOCUS9051</name>
</gene>
<dbReference type="PANTHER" id="PTHR45912:SF3">
    <property type="entry name" value="CILIA- AND FLAGELLA-ASSOCIATED PROTEIN 47"/>
    <property type="match status" value="1"/>
</dbReference>
<dbReference type="Gene3D" id="2.60.40.10">
    <property type="entry name" value="Immunoglobulins"/>
    <property type="match status" value="3"/>
</dbReference>
<keyword evidence="2" id="KW-1185">Reference proteome</keyword>
<reference evidence="1 2" key="2">
    <citation type="submission" date="2018-11" db="EMBL/GenBank/DDBJ databases">
        <authorList>
            <consortium name="Pathogen Informatics"/>
        </authorList>
    </citation>
    <scope>NUCLEOTIDE SEQUENCE [LARGE SCALE GENOMIC DNA]</scope>
</reference>
<dbReference type="WBParaSite" id="HNAJ_0000905501-mRNA-1">
    <property type="protein sequence ID" value="HNAJ_0000905501-mRNA-1"/>
    <property type="gene ID" value="HNAJ_0000905501"/>
</dbReference>
<dbReference type="AlphaFoldDB" id="A0A0R3TNS3"/>
<dbReference type="EMBL" id="UZAE01012476">
    <property type="protein sequence ID" value="VDO05324.1"/>
    <property type="molecule type" value="Genomic_DNA"/>
</dbReference>
<name>A0A0R3TNS3_RODNA</name>
<dbReference type="PANTHER" id="PTHR45912">
    <property type="entry name" value="CILIA- AND FLAGELLA-ASSOCIATED PROTEIN 47"/>
    <property type="match status" value="1"/>
</dbReference>
<proteinExistence type="predicted"/>
<dbReference type="OrthoDB" id="10060824at2759"/>
<accession>A0A0R3TNS3</accession>
<evidence type="ECO:0000313" key="2">
    <source>
        <dbReference type="Proteomes" id="UP000278807"/>
    </source>
</evidence>
<dbReference type="GO" id="GO:0005929">
    <property type="term" value="C:cilium"/>
    <property type="evidence" value="ECO:0007669"/>
    <property type="project" value="TreeGrafter"/>
</dbReference>
<evidence type="ECO:0000313" key="1">
    <source>
        <dbReference type="EMBL" id="VDO05324.1"/>
    </source>
</evidence>
<organism evidence="3">
    <name type="scientific">Rodentolepis nana</name>
    <name type="common">Dwarf tapeworm</name>
    <name type="synonym">Hymenolepis nana</name>
    <dbReference type="NCBI Taxonomy" id="102285"/>
    <lineage>
        <taxon>Eukaryota</taxon>
        <taxon>Metazoa</taxon>
        <taxon>Spiralia</taxon>
        <taxon>Lophotrochozoa</taxon>
        <taxon>Platyhelminthes</taxon>
        <taxon>Cestoda</taxon>
        <taxon>Eucestoda</taxon>
        <taxon>Cyclophyllidea</taxon>
        <taxon>Hymenolepididae</taxon>
        <taxon>Rodentolepis</taxon>
    </lineage>
</organism>
<reference evidence="3" key="1">
    <citation type="submission" date="2017-02" db="UniProtKB">
        <authorList>
            <consortium name="WormBaseParasite"/>
        </authorList>
    </citation>
    <scope>IDENTIFICATION</scope>
</reference>
<evidence type="ECO:0000313" key="3">
    <source>
        <dbReference type="WBParaSite" id="HNAJ_0000905501-mRNA-1"/>
    </source>
</evidence>
<dbReference type="InterPro" id="IPR013783">
    <property type="entry name" value="Ig-like_fold"/>
</dbReference>
<protein>
    <submittedName>
        <fullName evidence="3">ASH domain-containing protein</fullName>
    </submittedName>
</protein>
<dbReference type="Proteomes" id="UP000278807">
    <property type="component" value="Unassembled WGS sequence"/>
</dbReference>
<dbReference type="GO" id="GO:0060271">
    <property type="term" value="P:cilium assembly"/>
    <property type="evidence" value="ECO:0007669"/>
    <property type="project" value="TreeGrafter"/>
</dbReference>
<sequence length="403" mass="45146">MKNNSNKVVSVRVVPSNPHTIINSQSQKRIHPRTSTDFDVTIKPVSQGDFSGILNIQVDEKPFDSITLKGIVELPHLDLNPREINLKWINGGSGIVSTDGLRDFVRLRNHLNVPMTFKWNTESVNEGFEIYPESGTLMANTNQDCEVSYKFLLKCGKLPTKKALFVLSTCVEGPISIKGIPSQLEVQIRLPQPKLITSSKRIKLGDVPWGLDVQKYISLKNVGNGPAFVKICAIGELNSVQLTFGNTPVEIRSQEEASFEITVNSRNTGYFQVPISIKHADKEVMQMLVQGNCVFPNVDIFPETIHFTLDNCEEKSGGNGIPTGEKAFAKVTAFRYDFYPHLIINGRKIEQRFCRISEIAIPPLVNIYPRKIIFNIYQMSNNATGILTQVKFEICVPFFCGKI</sequence>